<comment type="caution">
    <text evidence="2">The sequence shown here is derived from an EMBL/GenBank/DDBJ whole genome shotgun (WGS) entry which is preliminary data.</text>
</comment>
<evidence type="ECO:0000259" key="1">
    <source>
        <dbReference type="Pfam" id="PF24016"/>
    </source>
</evidence>
<gene>
    <name evidence="2" type="ORF">AAF712_002673</name>
</gene>
<dbReference type="Pfam" id="PF24016">
    <property type="entry name" value="DUF7330"/>
    <property type="match status" value="1"/>
</dbReference>
<dbReference type="Proteomes" id="UP001437256">
    <property type="component" value="Unassembled WGS sequence"/>
</dbReference>
<sequence length="244" mass="28233">MYYTKLYTTPSVLHLCALLLDPFVKMIAGPPRRIPFLHRQFKRKSIKEKVMLDPFLPVSEELADSAVRFFDLREKPWKKLEIVYLWTGKGNIDLDMQVDEGWRTGATTYADVMPSVSISSDKGDVSLTLHDSPTASRPIDFEINATDGDVFLYIPRDIVAMIEIRASKTVTFSSALRSTIESPVESDKEKKYYLGKWETKRDFVFMVRAEKGTVFLQYEEEKVNAWKVMTARLGRWSRSLPWCR</sequence>
<keyword evidence="3" id="KW-1185">Reference proteome</keyword>
<evidence type="ECO:0000313" key="2">
    <source>
        <dbReference type="EMBL" id="KAL0070183.1"/>
    </source>
</evidence>
<proteinExistence type="predicted"/>
<reference evidence="2 3" key="1">
    <citation type="submission" date="2024-05" db="EMBL/GenBank/DDBJ databases">
        <title>A draft genome resource for the thread blight pathogen Marasmius tenuissimus strain MS-2.</title>
        <authorList>
            <person name="Yulfo-Soto G.E."/>
            <person name="Baruah I.K."/>
            <person name="Amoako-Attah I."/>
            <person name="Bukari Y."/>
            <person name="Meinhardt L.W."/>
            <person name="Bailey B.A."/>
            <person name="Cohen S.P."/>
        </authorList>
    </citation>
    <scope>NUCLEOTIDE SEQUENCE [LARGE SCALE GENOMIC DNA]</scope>
    <source>
        <strain evidence="2 3">MS-2</strain>
    </source>
</reference>
<organism evidence="2 3">
    <name type="scientific">Marasmius tenuissimus</name>
    <dbReference type="NCBI Taxonomy" id="585030"/>
    <lineage>
        <taxon>Eukaryota</taxon>
        <taxon>Fungi</taxon>
        <taxon>Dikarya</taxon>
        <taxon>Basidiomycota</taxon>
        <taxon>Agaricomycotina</taxon>
        <taxon>Agaricomycetes</taxon>
        <taxon>Agaricomycetidae</taxon>
        <taxon>Agaricales</taxon>
        <taxon>Marasmiineae</taxon>
        <taxon>Marasmiaceae</taxon>
        <taxon>Marasmius</taxon>
    </lineage>
</organism>
<dbReference type="InterPro" id="IPR055754">
    <property type="entry name" value="DUF7330"/>
</dbReference>
<dbReference type="EMBL" id="JBBXMP010000008">
    <property type="protein sequence ID" value="KAL0070183.1"/>
    <property type="molecule type" value="Genomic_DNA"/>
</dbReference>
<name>A0ABR3A900_9AGAR</name>
<feature type="domain" description="DUF7330" evidence="1">
    <location>
        <begin position="37"/>
        <end position="220"/>
    </location>
</feature>
<protein>
    <recommendedName>
        <fullName evidence="1">DUF7330 domain-containing protein</fullName>
    </recommendedName>
</protein>
<accession>A0ABR3A900</accession>
<evidence type="ECO:0000313" key="3">
    <source>
        <dbReference type="Proteomes" id="UP001437256"/>
    </source>
</evidence>